<protein>
    <recommendedName>
        <fullName evidence="3">ABC transporter permease</fullName>
    </recommendedName>
</protein>
<organism evidence="1 2">
    <name type="scientific">Microbulbifer variabilis</name>
    <dbReference type="NCBI Taxonomy" id="266805"/>
    <lineage>
        <taxon>Bacteria</taxon>
        <taxon>Pseudomonadati</taxon>
        <taxon>Pseudomonadota</taxon>
        <taxon>Gammaproteobacteria</taxon>
        <taxon>Cellvibrionales</taxon>
        <taxon>Microbulbiferaceae</taxon>
        <taxon>Microbulbifer</taxon>
    </lineage>
</organism>
<sequence length="61" mass="7218">MGDVIPFKRKTTWQKHKGSTLCREGFHKWKVVTERKFDVKQGKLVTEYCCERCGKTKTKLL</sequence>
<evidence type="ECO:0008006" key="3">
    <source>
        <dbReference type="Google" id="ProtNLM"/>
    </source>
</evidence>
<name>A0ABY4V8D8_9GAMM</name>
<dbReference type="RefSeq" id="WP_252082943.1">
    <property type="nucleotide sequence ID" value="NZ_CP092418.1"/>
</dbReference>
<dbReference type="Proteomes" id="UP001055658">
    <property type="component" value="Chromosome"/>
</dbReference>
<proteinExistence type="predicted"/>
<reference evidence="1" key="1">
    <citation type="submission" date="2022-02" db="EMBL/GenBank/DDBJ databases">
        <title>Coral-associated bacteria.</title>
        <authorList>
            <person name="Tang K."/>
            <person name="Wang X."/>
        </authorList>
    </citation>
    <scope>NUCLEOTIDE SEQUENCE</scope>
    <source>
        <strain evidence="1">SCSIO 43006</strain>
    </source>
</reference>
<evidence type="ECO:0000313" key="2">
    <source>
        <dbReference type="Proteomes" id="UP001055658"/>
    </source>
</evidence>
<dbReference type="EMBL" id="CP092418">
    <property type="protein sequence ID" value="USD20530.1"/>
    <property type="molecule type" value="Genomic_DNA"/>
</dbReference>
<accession>A0ABY4V8D8</accession>
<keyword evidence="2" id="KW-1185">Reference proteome</keyword>
<evidence type="ECO:0000313" key="1">
    <source>
        <dbReference type="EMBL" id="USD20530.1"/>
    </source>
</evidence>
<gene>
    <name evidence="1" type="ORF">MJO52_15815</name>
</gene>